<protein>
    <submittedName>
        <fullName evidence="1">Uncharacterized protein</fullName>
    </submittedName>
</protein>
<dbReference type="eggNOG" id="ENOG502R5KR">
    <property type="taxonomic scope" value="Eukaryota"/>
</dbReference>
<dbReference type="Proteomes" id="UP000008021">
    <property type="component" value="Chromosome 8"/>
</dbReference>
<organism evidence="1">
    <name type="scientific">Oryza meridionalis</name>
    <dbReference type="NCBI Taxonomy" id="40149"/>
    <lineage>
        <taxon>Eukaryota</taxon>
        <taxon>Viridiplantae</taxon>
        <taxon>Streptophyta</taxon>
        <taxon>Embryophyta</taxon>
        <taxon>Tracheophyta</taxon>
        <taxon>Spermatophyta</taxon>
        <taxon>Magnoliopsida</taxon>
        <taxon>Liliopsida</taxon>
        <taxon>Poales</taxon>
        <taxon>Poaceae</taxon>
        <taxon>BOP clade</taxon>
        <taxon>Oryzoideae</taxon>
        <taxon>Oryzeae</taxon>
        <taxon>Oryzinae</taxon>
        <taxon>Oryza</taxon>
    </lineage>
</organism>
<accession>A0A0E0EKF6</accession>
<dbReference type="HOGENOM" id="CLU_186381_0_0_1"/>
<evidence type="ECO:0000313" key="2">
    <source>
        <dbReference type="Proteomes" id="UP000008021"/>
    </source>
</evidence>
<dbReference type="AlphaFoldDB" id="A0A0E0EKF6"/>
<proteinExistence type="predicted"/>
<reference evidence="1" key="2">
    <citation type="submission" date="2018-05" db="EMBL/GenBank/DDBJ databases">
        <title>OmerRS3 (Oryza meridionalis Reference Sequence Version 3).</title>
        <authorList>
            <person name="Zhang J."/>
            <person name="Kudrna D."/>
            <person name="Lee S."/>
            <person name="Talag J."/>
            <person name="Welchert J."/>
            <person name="Wing R.A."/>
        </authorList>
    </citation>
    <scope>NUCLEOTIDE SEQUENCE [LARGE SCALE GENOMIC DNA]</scope>
    <source>
        <strain evidence="1">cv. OR44</strain>
    </source>
</reference>
<dbReference type="EnsemblPlants" id="OMERI08G09310.1">
    <property type="protein sequence ID" value="OMERI08G09310.1"/>
    <property type="gene ID" value="OMERI08G09310"/>
</dbReference>
<reference evidence="1" key="1">
    <citation type="submission" date="2015-04" db="UniProtKB">
        <authorList>
            <consortium name="EnsemblPlants"/>
        </authorList>
    </citation>
    <scope>IDENTIFICATION</scope>
</reference>
<dbReference type="Gramene" id="OMERI08G09310.1">
    <property type="protein sequence ID" value="OMERI08G09310.1"/>
    <property type="gene ID" value="OMERI08G09310"/>
</dbReference>
<evidence type="ECO:0000313" key="1">
    <source>
        <dbReference type="EnsemblPlants" id="OMERI08G09310.1"/>
    </source>
</evidence>
<sequence>MGRIVGGKTTNPAVWMRVIIVRHQKSFLFNAETKPPRRTTVVQVNIKKARPLTAIDKYPMSTAYLLMLTTSGHSSSMGCRCRWPWRFVRSDRL</sequence>
<name>A0A0E0EKF6_9ORYZ</name>
<keyword evidence="2" id="KW-1185">Reference proteome</keyword>